<feature type="transmembrane region" description="Helical" evidence="2">
    <location>
        <begin position="21"/>
        <end position="41"/>
    </location>
</feature>
<gene>
    <name evidence="3" type="ORF">ACFPB0_06125</name>
</gene>
<name>A0ABV9N930_9PROT</name>
<organism evidence="3 4">
    <name type="scientific">Glycocaulis abyssi</name>
    <dbReference type="NCBI Taxonomy" id="1433403"/>
    <lineage>
        <taxon>Bacteria</taxon>
        <taxon>Pseudomonadati</taxon>
        <taxon>Pseudomonadota</taxon>
        <taxon>Alphaproteobacteria</taxon>
        <taxon>Maricaulales</taxon>
        <taxon>Maricaulaceae</taxon>
        <taxon>Glycocaulis</taxon>
    </lineage>
</organism>
<evidence type="ECO:0000256" key="2">
    <source>
        <dbReference type="SAM" id="Phobius"/>
    </source>
</evidence>
<evidence type="ECO:0000313" key="4">
    <source>
        <dbReference type="Proteomes" id="UP001596024"/>
    </source>
</evidence>
<reference evidence="4" key="1">
    <citation type="journal article" date="2019" name="Int. J. Syst. Evol. Microbiol.">
        <title>The Global Catalogue of Microorganisms (GCM) 10K type strain sequencing project: providing services to taxonomists for standard genome sequencing and annotation.</title>
        <authorList>
            <consortium name="The Broad Institute Genomics Platform"/>
            <consortium name="The Broad Institute Genome Sequencing Center for Infectious Disease"/>
            <person name="Wu L."/>
            <person name="Ma J."/>
        </authorList>
    </citation>
    <scope>NUCLEOTIDE SEQUENCE [LARGE SCALE GENOMIC DNA]</scope>
    <source>
        <strain evidence="4">CCUG 62981</strain>
    </source>
</reference>
<keyword evidence="2" id="KW-0812">Transmembrane</keyword>
<dbReference type="RefSeq" id="WP_382436428.1">
    <property type="nucleotide sequence ID" value="NZ_JBHSGQ010000002.1"/>
</dbReference>
<proteinExistence type="predicted"/>
<accession>A0ABV9N930</accession>
<comment type="caution">
    <text evidence="3">The sequence shown here is derived from an EMBL/GenBank/DDBJ whole genome shotgun (WGS) entry which is preliminary data.</text>
</comment>
<feature type="region of interest" description="Disordered" evidence="1">
    <location>
        <begin position="299"/>
        <end position="344"/>
    </location>
</feature>
<dbReference type="EMBL" id="JBHSGQ010000002">
    <property type="protein sequence ID" value="MFC4724862.1"/>
    <property type="molecule type" value="Genomic_DNA"/>
</dbReference>
<keyword evidence="2" id="KW-0472">Membrane</keyword>
<keyword evidence="2" id="KW-1133">Transmembrane helix</keyword>
<feature type="compositionally biased region" description="Acidic residues" evidence="1">
    <location>
        <begin position="105"/>
        <end position="131"/>
    </location>
</feature>
<sequence>MSVRGPALSRASAPAFSRLRLGAYICAGLLHAGAIGAIAALPPEALERFVSTGTSVEVRFFTISASDAESDLPLNAPLLADRGQAGADSGADTGNADSSQSDAASDTEGEELTPEEPETPPDTAVEAEPDDTPPAPVSETGTRPADPDAPETPRRPAQPRTDTAGRAFSVTPPDTPVDTILPEEEDAAIVERRIPTFASIAARAETGLRVEDFQVSPIEGGVSAVIAEVFCLSSGDANREIGDCGDGPNAAQAELAVYHLRAISRGPLEFAENMSRLEFELAQLGVSPSTLQMLRVHMASEHREQTRRSPLLNAMERDRSTRTDHLGIGPSITPQRARDPSGER</sequence>
<dbReference type="Proteomes" id="UP001596024">
    <property type="component" value="Unassembled WGS sequence"/>
</dbReference>
<evidence type="ECO:0000313" key="3">
    <source>
        <dbReference type="EMBL" id="MFC4724862.1"/>
    </source>
</evidence>
<feature type="compositionally biased region" description="Basic and acidic residues" evidence="1">
    <location>
        <begin position="315"/>
        <end position="325"/>
    </location>
</feature>
<feature type="region of interest" description="Disordered" evidence="1">
    <location>
        <begin position="81"/>
        <end position="179"/>
    </location>
</feature>
<keyword evidence="4" id="KW-1185">Reference proteome</keyword>
<evidence type="ECO:0000256" key="1">
    <source>
        <dbReference type="SAM" id="MobiDB-lite"/>
    </source>
</evidence>
<protein>
    <submittedName>
        <fullName evidence="3">Uncharacterized protein</fullName>
    </submittedName>
</protein>